<accession>A0A1A8TF35</accession>
<reference evidence="10 11" key="1">
    <citation type="submission" date="2016-06" db="EMBL/GenBank/DDBJ databases">
        <authorList>
            <person name="Kjaerup R.B."/>
            <person name="Dalgaard T.S."/>
            <person name="Juul-Madsen H.R."/>
        </authorList>
    </citation>
    <scope>NUCLEOTIDE SEQUENCE [LARGE SCALE GENOMIC DNA]</scope>
    <source>
        <strain evidence="10 11">CECT 8886</strain>
    </source>
</reference>
<dbReference type="InterPro" id="IPR013783">
    <property type="entry name" value="Ig-like_fold"/>
</dbReference>
<feature type="region of interest" description="Disordered" evidence="8">
    <location>
        <begin position="1"/>
        <end position="20"/>
    </location>
</feature>
<dbReference type="InterPro" id="IPR012332">
    <property type="entry name" value="Autotransporter_pectin_lyase_C"/>
</dbReference>
<dbReference type="InterPro" id="IPR020894">
    <property type="entry name" value="Cadherin_CS"/>
</dbReference>
<dbReference type="OrthoDB" id="6089850at2"/>
<dbReference type="GO" id="GO:0007156">
    <property type="term" value="P:homophilic cell adhesion via plasma membrane adhesion molecules"/>
    <property type="evidence" value="ECO:0007669"/>
    <property type="project" value="InterPro"/>
</dbReference>
<feature type="compositionally biased region" description="Polar residues" evidence="8">
    <location>
        <begin position="2700"/>
        <end position="2709"/>
    </location>
</feature>
<evidence type="ECO:0000256" key="1">
    <source>
        <dbReference type="ARBA" id="ARBA00004370"/>
    </source>
</evidence>
<evidence type="ECO:0000256" key="2">
    <source>
        <dbReference type="ARBA" id="ARBA00022692"/>
    </source>
</evidence>
<dbReference type="Proteomes" id="UP000092544">
    <property type="component" value="Unassembled WGS sequence"/>
</dbReference>
<dbReference type="SMART" id="SM00112">
    <property type="entry name" value="CA"/>
    <property type="match status" value="2"/>
</dbReference>
<dbReference type="SMART" id="SM00736">
    <property type="entry name" value="CADG"/>
    <property type="match status" value="3"/>
</dbReference>
<dbReference type="InterPro" id="IPR015919">
    <property type="entry name" value="Cadherin-like_sf"/>
</dbReference>
<feature type="domain" description="Cadherin" evidence="9">
    <location>
        <begin position="2070"/>
        <end position="2170"/>
    </location>
</feature>
<dbReference type="InterPro" id="IPR036278">
    <property type="entry name" value="Sialidase_sf"/>
</dbReference>
<dbReference type="InterPro" id="IPR011050">
    <property type="entry name" value="Pectin_lyase_fold/virulence"/>
</dbReference>
<dbReference type="Pfam" id="PF00028">
    <property type="entry name" value="Cadherin"/>
    <property type="match status" value="2"/>
</dbReference>
<keyword evidence="5" id="KW-0106">Calcium</keyword>
<feature type="region of interest" description="Disordered" evidence="8">
    <location>
        <begin position="444"/>
        <end position="468"/>
    </location>
</feature>
<evidence type="ECO:0000259" key="9">
    <source>
        <dbReference type="PROSITE" id="PS50268"/>
    </source>
</evidence>
<dbReference type="EMBL" id="FLOB01000003">
    <property type="protein sequence ID" value="SBS30740.1"/>
    <property type="molecule type" value="Genomic_DNA"/>
</dbReference>
<evidence type="ECO:0000313" key="10">
    <source>
        <dbReference type="EMBL" id="SBS30740.1"/>
    </source>
</evidence>
<dbReference type="Pfam" id="PF19077">
    <property type="entry name" value="Big_13"/>
    <property type="match status" value="1"/>
</dbReference>
<keyword evidence="6" id="KW-1133">Transmembrane helix</keyword>
<dbReference type="PANTHER" id="PTHR24026">
    <property type="entry name" value="FAT ATYPICAL CADHERIN-RELATED"/>
    <property type="match status" value="1"/>
</dbReference>
<evidence type="ECO:0000256" key="5">
    <source>
        <dbReference type="ARBA" id="ARBA00022837"/>
    </source>
</evidence>
<dbReference type="CDD" id="cd11304">
    <property type="entry name" value="Cadherin_repeat"/>
    <property type="match status" value="2"/>
</dbReference>
<dbReference type="Gene3D" id="2.60.40.60">
    <property type="entry name" value="Cadherins"/>
    <property type="match status" value="2"/>
</dbReference>
<dbReference type="InterPro" id="IPR010221">
    <property type="entry name" value="VCBS_dom"/>
</dbReference>
<dbReference type="RefSeq" id="WP_067015523.1">
    <property type="nucleotide sequence ID" value="NZ_FLOB01000003.1"/>
</dbReference>
<dbReference type="Pfam" id="PF12951">
    <property type="entry name" value="PATR"/>
    <property type="match status" value="6"/>
</dbReference>
<dbReference type="GO" id="GO:0005886">
    <property type="term" value="C:plasma membrane"/>
    <property type="evidence" value="ECO:0007669"/>
    <property type="project" value="UniProtKB-SubCell"/>
</dbReference>
<organism evidence="10 11">
    <name type="scientific">Marinomonas spartinae</name>
    <dbReference type="NCBI Taxonomy" id="1792290"/>
    <lineage>
        <taxon>Bacteria</taxon>
        <taxon>Pseudomonadati</taxon>
        <taxon>Pseudomonadota</taxon>
        <taxon>Gammaproteobacteria</taxon>
        <taxon>Oceanospirillales</taxon>
        <taxon>Oceanospirillaceae</taxon>
        <taxon>Marinomonas</taxon>
    </lineage>
</organism>
<dbReference type="FunFam" id="2.60.40.60:FF:000020">
    <property type="entry name" value="Dachsous cadherin-related 1b"/>
    <property type="match status" value="1"/>
</dbReference>
<name>A0A1A8TF35_9GAMM</name>
<gene>
    <name evidence="10" type="ORF">MSP8886_01911</name>
</gene>
<dbReference type="Gene3D" id="2.160.20.20">
    <property type="match status" value="1"/>
</dbReference>
<evidence type="ECO:0000256" key="3">
    <source>
        <dbReference type="ARBA" id="ARBA00022729"/>
    </source>
</evidence>
<dbReference type="PRINTS" id="PR00205">
    <property type="entry name" value="CADHERIN"/>
</dbReference>
<keyword evidence="7" id="KW-0472">Membrane</keyword>
<dbReference type="STRING" id="1792290.MSP8886_01911"/>
<evidence type="ECO:0000313" key="11">
    <source>
        <dbReference type="Proteomes" id="UP000092544"/>
    </source>
</evidence>
<dbReference type="Pfam" id="PF14252">
    <property type="entry name" value="DUF4347"/>
    <property type="match status" value="1"/>
</dbReference>
<feature type="domain" description="Cadherin" evidence="9">
    <location>
        <begin position="2170"/>
        <end position="2274"/>
    </location>
</feature>
<keyword evidence="4" id="KW-0677">Repeat</keyword>
<evidence type="ECO:0000256" key="8">
    <source>
        <dbReference type="SAM" id="MobiDB-lite"/>
    </source>
</evidence>
<evidence type="ECO:0000256" key="6">
    <source>
        <dbReference type="ARBA" id="ARBA00022989"/>
    </source>
</evidence>
<dbReference type="Gene3D" id="2.60.40.10">
    <property type="entry name" value="Immunoglobulins"/>
    <property type="match status" value="8"/>
</dbReference>
<evidence type="ECO:0000256" key="7">
    <source>
        <dbReference type="ARBA" id="ARBA00023136"/>
    </source>
</evidence>
<dbReference type="InterPro" id="IPR025592">
    <property type="entry name" value="DUF4347"/>
</dbReference>
<dbReference type="InterPro" id="IPR013425">
    <property type="entry name" value="Autotrns_rpt"/>
</dbReference>
<dbReference type="SUPFAM" id="SSF51126">
    <property type="entry name" value="Pectin lyase-like"/>
    <property type="match status" value="4"/>
</dbReference>
<dbReference type="InterPro" id="IPR002126">
    <property type="entry name" value="Cadherin-like_dom"/>
</dbReference>
<dbReference type="PANTHER" id="PTHR24026:SF126">
    <property type="entry name" value="PROTOCADHERIN FAT 4"/>
    <property type="match status" value="1"/>
</dbReference>
<dbReference type="PROSITE" id="PS50268">
    <property type="entry name" value="CADHERIN_2"/>
    <property type="match status" value="2"/>
</dbReference>
<dbReference type="SUPFAM" id="SSF50939">
    <property type="entry name" value="Sialidases"/>
    <property type="match status" value="1"/>
</dbReference>
<protein>
    <submittedName>
        <fullName evidence="10">Cadherin domain protein</fullName>
    </submittedName>
</protein>
<feature type="compositionally biased region" description="Basic residues" evidence="8">
    <location>
        <begin position="1"/>
        <end position="11"/>
    </location>
</feature>
<dbReference type="NCBIfam" id="TIGR01965">
    <property type="entry name" value="VCBS_repeat"/>
    <property type="match status" value="2"/>
</dbReference>
<dbReference type="NCBIfam" id="TIGR02601">
    <property type="entry name" value="autotrns_rpt"/>
    <property type="match status" value="4"/>
</dbReference>
<comment type="subcellular location">
    <subcellularLocation>
        <location evidence="1">Membrane</location>
    </subcellularLocation>
</comment>
<keyword evidence="3" id="KW-0732">Signal</keyword>
<dbReference type="InterPro" id="IPR006644">
    <property type="entry name" value="Cadg"/>
</dbReference>
<dbReference type="SUPFAM" id="SSF49313">
    <property type="entry name" value="Cadherin-like"/>
    <property type="match status" value="4"/>
</dbReference>
<proteinExistence type="predicted"/>
<feature type="region of interest" description="Disordered" evidence="8">
    <location>
        <begin position="2697"/>
        <end position="2718"/>
    </location>
</feature>
<dbReference type="InterPro" id="IPR044016">
    <property type="entry name" value="Big_13"/>
</dbReference>
<keyword evidence="2" id="KW-0812">Transmembrane</keyword>
<sequence>MKKHYSNKLGKKMSDYHSVGKKNHARKPLITALEPRLLLDGAAVATAVDVISDAQLHHDATQTDSNHTVTADRHKDISKSVVIAPTEVRAVDPAQNNGRKEVVFIETNVADYQSLVNGTKAGVEVVLLDSSQDGLSQMTEWAKTHSDYDAIHIISHGSEGSVNLGALNLDRSDINGRASDLAQLGAALNEQGDLLLYGCDVASGEGQAFIDSIAQLTQADVAASNDLTGAADLHGDWDLEYHQGHIKEGAVWDKAILDHYHSVLAETISDFSGEKDSPNSGGTGFKSLTDVNLVVGNGVTLDGIDGNGEMFLTDTSDNDATITIKADGVDAASFDVSEVKVYNFGSSGEIVLDSSSTIVFKDKGGAVLRTMTLNGDTSIPSKTTSGAPTASSPLNIFTLFDNNAPVTGVAQIDFNFKCNNAPGINLADLTFTGITYDNVVAPSSGPSVPSTPDLSAASDTGISSTDNITNDTTPTFTVTGVTSGATVTLFNDANNNGVVDAGETLKTGAASGTSIQLTTSSALTSGTYNIKAIQTVGGTDSAATSAQSVTIDTTAPTETIASATFSVDTTANGGTNSDFITKTAEQTVSGTLSENLSSGESVYVSLDNGASWTVATASVGSNTWSLAGQTLTESSTLKVKVTDKAGNDGAVYSQAYVLDTSAPTKTITSAAFSADTAANGGTNSDWITKTASQIVSGTLSANLASGETVYVSLDGGTNWSAATATVGQNTWTLAGQTLTGSNTLKVKVTDTAGNDGEVYNQAYVLDTSAPTKTIASAAFSADTAANGGTNSDWITKTASQTVSGTLSANLASGETVYVSLDGGTNWSAATATVGQNTWTLAGQTLTGSNTLKVKVTDTAGNDGEVYNQAYVLDTSAPTKTIASAAFSADTAANGGTNSDWITKTASQTVSGTLSANLASGETVYVSLDGGTNWSAATATVGQNTWTLAGQTLTGSNTLKVKVTDTAGNDGEVYNQAYVLDTSAPTKTIASAAFSADSAVNGGSIITKTAEQTVSGTLSANLSSGESVYVSLDNGASWTVATASVGSNTWSLAGQTLTESSTLKVKVTDKAGNDGEVYSQNYVLDTTAPTITSITRQTPTGSSTNADSLVYQVAFSEAVSNLDASDFSVAGTTASVTSVSQVGSSNVYNITVSGGDLADLNGTVSLGFSGTQNIQDIVGNAITNTTPTGSNDAKYDVINSLTVTTGDNKNDNATFSDYATDLTDGGGLSLIEAMHYASANQTVSFNLASDFVDMNGQTIELVSGVILDTDLMNGLTISNGTLNLQGSAIVTNGVGDSLTIASTITGNGQSLTKMGDGRLTLSSAINSNSSFSTNVTGGSLSISDNGNLGSGGLTLDGGSLILQNSSDISHDITLGANGGTITVTNSDVTVSGAISGSGALTHTGGRALTLSGNNTFSGGLTLSGSGGVVVADGGNLGGGAVTLSQGLTVTGSSIALANNFVFNGGSITNANNVTISGDISGSGSIEKAGAGTLLLSGAGNSWSGAATVSAGTLSGTTTSLTGDIVNNAAVVFNQNSSGTYSKIISGTGTFTKSGSGAVTLTGENTYTGNTIVSAGELVLNNSNGMALADTSAVALTGTGKLSLSSNETIGNLSGVSGTRVDLGANTLTVNQTNSSSFAGVMSGTGGLIKTGAGTLALSGANTYTGDTTISSGEVFASGGSAIADNSAVTVAAGATFELSTSTSETIGSIAGAGSIAANGGTLTVGGNNTSTTFSGVFSAGSAGAALAKVGSGTLTLSGNNTYSGNTTVSGGTLSLTGSLTNTSEVIVNSGATLAGSGSVFSANSTNTLTVNSGGFLAPGVSGINSGAGGLTVNGNLVLNGTLKADITGSTAKTEYDQVTVKGNVTLGANSAFDIAYSVTSSGNTFELIDNQGSSAITGTLNGVAEGGSLTSNSHSFQTSYVGGTGNDITLKDNAVPVISAVDVTGNLTEGGALTKNGSVTFSDADTTNRPTATKADKSITAKAQDGTTALTLTADQIAALKAAFSISSPSSNTNTGTVNWSFNIAESSIDFLKQGETVTAVFSIIVTDDFNAKATQDVTVTITGTNDAPVITSGATGSVNENAPTSTVIYMATATDAENDTLTYSLTGADAALLNINPSTGAVTLKNSADYETKNTYSFNVVVTDNGTGNLTDSKAVAVSVNDLNDNAPVITSSATGSVNENAPTSTVIYQVTATDADGTAANNTLQYSLSGADANLLDINAVTGAVTLKASADFETKSSYSFNVIATDNGAGNLMGTKVVTVSVNDLNDNAPTVSASTATATLVEAGGINNATLGTSKASITLTKADVDTVGTVHYDAAYLLSNGWSTTNGGLSYSKVGTYGTATLTLATDTVSYELSNSNSDTQALTAGQSVNDSFTIEVTDGNATQTTKAVFNIVGSNDAPIDSGVVASLTAISGQAFSPVTLPANLFKDLDSGETSKLVWRVENLPTGMLFNAETHTISGKPVGGFEGVNTLQIIATDPHGAEVKVPITLTISPAPVIAPVVPTIIPTPQAEPQGTTVQLDAPTTTTTPLPTGTIASEQGVSGFAGAPAINANINTIDNGNINVGNSVPNAIGTGQPATVISTSRVAVDVGADGQVQVTPTSGVAANTTGLSIANLSTQPDRVSIAIADTGLASNYSATLSDGSTLPSWVQVDPVTGEVSMTPPPGQGKISLKINAVDANGNTRVLEVDLDLDKLPTSPQGQQSTEPAPASAAGNGVTFMSLDEQLNKAASQLDDYGRDLMKLLVS</sequence>
<keyword evidence="11" id="KW-1185">Reference proteome</keyword>
<dbReference type="PROSITE" id="PS00232">
    <property type="entry name" value="CADHERIN_1"/>
    <property type="match status" value="2"/>
</dbReference>
<dbReference type="GO" id="GO:0005509">
    <property type="term" value="F:calcium ion binding"/>
    <property type="evidence" value="ECO:0007669"/>
    <property type="project" value="InterPro"/>
</dbReference>
<evidence type="ECO:0000256" key="4">
    <source>
        <dbReference type="ARBA" id="ARBA00022737"/>
    </source>
</evidence>